<gene>
    <name evidence="2" type="ORF">V6N12_002369</name>
</gene>
<feature type="domain" description="F-box" evidence="1">
    <location>
        <begin position="7"/>
        <end position="43"/>
    </location>
</feature>
<evidence type="ECO:0000259" key="1">
    <source>
        <dbReference type="Pfam" id="PF00646"/>
    </source>
</evidence>
<dbReference type="Proteomes" id="UP001472677">
    <property type="component" value="Unassembled WGS sequence"/>
</dbReference>
<protein>
    <recommendedName>
        <fullName evidence="1">F-box domain-containing protein</fullName>
    </recommendedName>
</protein>
<dbReference type="SUPFAM" id="SSF81383">
    <property type="entry name" value="F-box domain"/>
    <property type="match status" value="1"/>
</dbReference>
<name>A0ABR2B467_9ROSI</name>
<organism evidence="2 3">
    <name type="scientific">Hibiscus sabdariffa</name>
    <name type="common">roselle</name>
    <dbReference type="NCBI Taxonomy" id="183260"/>
    <lineage>
        <taxon>Eukaryota</taxon>
        <taxon>Viridiplantae</taxon>
        <taxon>Streptophyta</taxon>
        <taxon>Embryophyta</taxon>
        <taxon>Tracheophyta</taxon>
        <taxon>Spermatophyta</taxon>
        <taxon>Magnoliopsida</taxon>
        <taxon>eudicotyledons</taxon>
        <taxon>Gunneridae</taxon>
        <taxon>Pentapetalae</taxon>
        <taxon>rosids</taxon>
        <taxon>malvids</taxon>
        <taxon>Malvales</taxon>
        <taxon>Malvaceae</taxon>
        <taxon>Malvoideae</taxon>
        <taxon>Hibiscus</taxon>
    </lineage>
</organism>
<dbReference type="Pfam" id="PF00646">
    <property type="entry name" value="F-box"/>
    <property type="match status" value="1"/>
</dbReference>
<evidence type="ECO:0000313" key="3">
    <source>
        <dbReference type="Proteomes" id="UP001472677"/>
    </source>
</evidence>
<dbReference type="EMBL" id="JBBPBM010000182">
    <property type="protein sequence ID" value="KAK8501631.1"/>
    <property type="molecule type" value="Genomic_DNA"/>
</dbReference>
<dbReference type="InterPro" id="IPR036047">
    <property type="entry name" value="F-box-like_dom_sf"/>
</dbReference>
<comment type="caution">
    <text evidence="2">The sequence shown here is derived from an EMBL/GenBank/DDBJ whole genome shotgun (WGS) entry which is preliminary data.</text>
</comment>
<keyword evidence="3" id="KW-1185">Reference proteome</keyword>
<reference evidence="2 3" key="1">
    <citation type="journal article" date="2024" name="G3 (Bethesda)">
        <title>Genome assembly of Hibiscus sabdariffa L. provides insights into metabolisms of medicinal natural products.</title>
        <authorList>
            <person name="Kim T."/>
        </authorList>
    </citation>
    <scope>NUCLEOTIDE SEQUENCE [LARGE SCALE GENOMIC DNA]</scope>
    <source>
        <strain evidence="2">TK-2024</strain>
        <tissue evidence="2">Old leaves</tissue>
    </source>
</reference>
<dbReference type="CDD" id="cd22162">
    <property type="entry name" value="F-box_AtSKIP3-like"/>
    <property type="match status" value="1"/>
</dbReference>
<dbReference type="InterPro" id="IPR001810">
    <property type="entry name" value="F-box_dom"/>
</dbReference>
<accession>A0ABR2B467</accession>
<evidence type="ECO:0000313" key="2">
    <source>
        <dbReference type="EMBL" id="KAK8501631.1"/>
    </source>
</evidence>
<proteinExistence type="predicted"/>
<sequence>MEVLELDMLPESCVSVILSLTSPSDACKSSLVSTTFRSAAGSIRSGASSCRLITMKLCVTKVYSFGQRRSFISTSATLVLLLMAKWLVSDQPERKAYEFGNVLFVSDNLFHGNAEFEIREMEWKIFIHFVSKGAFYYMQP</sequence>